<dbReference type="InterPro" id="IPR002035">
    <property type="entry name" value="VWF_A"/>
</dbReference>
<evidence type="ECO:0000313" key="3">
    <source>
        <dbReference type="Proteomes" id="UP000189337"/>
    </source>
</evidence>
<name>A0AB73MEY4_9LEPT</name>
<sequence length="518" mass="57983">MNSKMKHPITFARVELLFLLLSFSIFSYACSSQTSSYYYAQKQIEHGDLSYHQYLKVNEYMNAFPQNEIEVPANQDLTLQVHSFSKNPNSKENKNLIQIAVKTRFPNSEEVKAKKALCFVLDVSGSMEGDNKLEDSKAALIQFLMEMKVGDEFSLVVFDNDASTFISPQTIDLNSRKKIISKVKDIQAGGGTNIEAGLILGYSEMSKFHPRSTRRLILLTDGISNVNVHTPEEIAKKAKVQYLEGSRISTIGLGYDVNQTLLRSLAENGKGHYYFADNAKTLTKIIRDDFETLMIPIVREARLIISSNSGYKILHVYGGPENSKDVSDKIVLNLGELNANDWRIIVVEVSGKGEAYNPISAQITYSYPKGNGIQKVSADLKRETSNSNSQVNLNVARNSVIFSNAMSLIEIGKLAESEKYQDAFNLVNLQMNNNRILSEIDPTNSLDRELETLSKVRNILEYKIRMNGLSDSKFEAKSDEKKKKNLFELIQLGVSLTAKVIPGPWTLVAELFLALTAP</sequence>
<dbReference type="PANTHER" id="PTHR45737:SF6">
    <property type="entry name" value="VON WILLEBRAND FACTOR A DOMAIN-CONTAINING PROTEIN 5A"/>
    <property type="match status" value="1"/>
</dbReference>
<dbReference type="InterPro" id="IPR036465">
    <property type="entry name" value="vWFA_dom_sf"/>
</dbReference>
<evidence type="ECO:0000313" key="2">
    <source>
        <dbReference type="EMBL" id="ONF93230.1"/>
    </source>
</evidence>
<dbReference type="PROSITE" id="PS51257">
    <property type="entry name" value="PROKAR_LIPOPROTEIN"/>
    <property type="match status" value="1"/>
</dbReference>
<dbReference type="RefSeq" id="WP_046943855.1">
    <property type="nucleotide sequence ID" value="NZ_CP028370.1"/>
</dbReference>
<gene>
    <name evidence="2" type="ORF">BWD14_08745</name>
</gene>
<dbReference type="SUPFAM" id="SSF53300">
    <property type="entry name" value="vWA-like"/>
    <property type="match status" value="1"/>
</dbReference>
<feature type="domain" description="VWFA" evidence="1">
    <location>
        <begin position="116"/>
        <end position="290"/>
    </location>
</feature>
<dbReference type="PROSITE" id="PS50234">
    <property type="entry name" value="VWFA"/>
    <property type="match status" value="1"/>
</dbReference>
<proteinExistence type="predicted"/>
<dbReference type="Gene3D" id="3.40.50.410">
    <property type="entry name" value="von Willebrand factor, type A domain"/>
    <property type="match status" value="1"/>
</dbReference>
<reference evidence="2 3" key="1">
    <citation type="submission" date="2017-01" db="EMBL/GenBank/DDBJ databases">
        <title>Comparative genomic analysis of Brazilian Leptospira santarosai.</title>
        <authorList>
            <person name="Moreno L.Z."/>
            <person name="Miraglia F."/>
            <person name="Kremer F.S."/>
            <person name="Eslabao M.R."/>
            <person name="Lilenbaum W."/>
            <person name="Dellagostin O.A."/>
            <person name="Moreno A.M."/>
        </authorList>
    </citation>
    <scope>NUCLEOTIDE SEQUENCE [LARGE SCALE GENOMIC DNA]</scope>
    <source>
        <strain evidence="2 3">M52/8-19</strain>
    </source>
</reference>
<dbReference type="PANTHER" id="PTHR45737">
    <property type="entry name" value="VON WILLEBRAND FACTOR A DOMAIN-CONTAINING PROTEIN 5A"/>
    <property type="match status" value="1"/>
</dbReference>
<dbReference type="SMART" id="SM00327">
    <property type="entry name" value="VWA"/>
    <property type="match status" value="1"/>
</dbReference>
<organism evidence="2 3">
    <name type="scientific">Leptospira santarosai</name>
    <dbReference type="NCBI Taxonomy" id="28183"/>
    <lineage>
        <taxon>Bacteria</taxon>
        <taxon>Pseudomonadati</taxon>
        <taxon>Spirochaetota</taxon>
        <taxon>Spirochaetia</taxon>
        <taxon>Leptospirales</taxon>
        <taxon>Leptospiraceae</taxon>
        <taxon>Leptospira</taxon>
    </lineage>
</organism>
<protein>
    <submittedName>
        <fullName evidence="2">VWA domain-containing protein</fullName>
    </submittedName>
</protein>
<dbReference type="Proteomes" id="UP000189337">
    <property type="component" value="Unassembled WGS sequence"/>
</dbReference>
<evidence type="ECO:0000259" key="1">
    <source>
        <dbReference type="PROSITE" id="PS50234"/>
    </source>
</evidence>
<accession>A0AB73MEY4</accession>
<comment type="caution">
    <text evidence="2">The sequence shown here is derived from an EMBL/GenBank/DDBJ whole genome shotgun (WGS) entry which is preliminary data.</text>
</comment>
<dbReference type="AlphaFoldDB" id="A0AB73MEY4"/>
<dbReference type="Pfam" id="PF00092">
    <property type="entry name" value="VWA"/>
    <property type="match status" value="1"/>
</dbReference>
<dbReference type="EMBL" id="MTSU01000006">
    <property type="protein sequence ID" value="ONF93230.1"/>
    <property type="molecule type" value="Genomic_DNA"/>
</dbReference>